<evidence type="ECO:0000313" key="7">
    <source>
        <dbReference type="Proteomes" id="UP000290287"/>
    </source>
</evidence>
<dbReference type="GO" id="GO:0016432">
    <property type="term" value="F:tRNA-uridine aminocarboxypropyltransferase activity"/>
    <property type="evidence" value="ECO:0007669"/>
    <property type="project" value="UniProtKB-EC"/>
</dbReference>
<feature type="domain" description="DTW" evidence="5">
    <location>
        <begin position="27"/>
        <end position="219"/>
    </location>
</feature>
<evidence type="ECO:0000256" key="2">
    <source>
        <dbReference type="ARBA" id="ARBA00022679"/>
    </source>
</evidence>
<dbReference type="InterPro" id="IPR005636">
    <property type="entry name" value="DTW"/>
</dbReference>
<dbReference type="OrthoDB" id="370626at2"/>
<dbReference type="SMART" id="SM01144">
    <property type="entry name" value="DTW"/>
    <property type="match status" value="1"/>
</dbReference>
<evidence type="ECO:0000256" key="1">
    <source>
        <dbReference type="ARBA" id="ARBA00012386"/>
    </source>
</evidence>
<evidence type="ECO:0000313" key="6">
    <source>
        <dbReference type="EMBL" id="RXJ74279.1"/>
    </source>
</evidence>
<accession>A0A4Q0YYI5</accession>
<keyword evidence="4" id="KW-0819">tRNA processing</keyword>
<dbReference type="PANTHER" id="PTHR21392:SF1">
    <property type="entry name" value="TRNA-URIDINE AMINOCARBOXYPROPYLTRANSFERASE"/>
    <property type="match status" value="1"/>
</dbReference>
<keyword evidence="7" id="KW-1185">Reference proteome</keyword>
<organism evidence="6 7">
    <name type="scientific">Veronia nyctiphanis</name>
    <dbReference type="NCBI Taxonomy" id="1278244"/>
    <lineage>
        <taxon>Bacteria</taxon>
        <taxon>Pseudomonadati</taxon>
        <taxon>Pseudomonadota</taxon>
        <taxon>Gammaproteobacteria</taxon>
        <taxon>Vibrionales</taxon>
        <taxon>Vibrionaceae</taxon>
        <taxon>Veronia</taxon>
    </lineage>
</organism>
<sequence>MQIHSIHKLYQQRLARSTRPFRARGANVKRCGYCMVAEHLCICQHKVTLKTDCAFMLVMYDDEILKPSNTGRLIADTVEDTVCFIWSRTKPDRDMLRMLSDSKWQPYVVFPAQYAMPERVVEAPTNDGNKRPLFIVIDGTWQEAKKIFRKSQWLTQFPVLSIQTDAASRYKVRSANGENQLATAEVAAKVLDLAGEKQASICLDAWFDVFKEHYLAGKRQKQLPECSALDTFKKLSASGFAPDCD</sequence>
<proteinExistence type="predicted"/>
<name>A0A4Q0YYI5_9GAMM</name>
<evidence type="ECO:0000256" key="4">
    <source>
        <dbReference type="ARBA" id="ARBA00022694"/>
    </source>
</evidence>
<dbReference type="GO" id="GO:0008033">
    <property type="term" value="P:tRNA processing"/>
    <property type="evidence" value="ECO:0007669"/>
    <property type="project" value="UniProtKB-KW"/>
</dbReference>
<dbReference type="Proteomes" id="UP000290287">
    <property type="component" value="Unassembled WGS sequence"/>
</dbReference>
<dbReference type="Pfam" id="PF03942">
    <property type="entry name" value="DTW"/>
    <property type="match status" value="1"/>
</dbReference>
<gene>
    <name evidence="6" type="ORF">CS022_04280</name>
</gene>
<reference evidence="6 7" key="1">
    <citation type="submission" date="2017-10" db="EMBL/GenBank/DDBJ databases">
        <title>Nyctiphanis sp. nov., isolated from the stomach of the euphausiid Nyctiphanes simplex (Hansen, 1911) in the Gulf of California.</title>
        <authorList>
            <person name="Gomez-Gil B."/>
            <person name="Aguilar-Mendez M."/>
            <person name="Lopez-Cortes A."/>
            <person name="Gomez-Gutierrez J."/>
            <person name="Roque A."/>
            <person name="Lang E."/>
            <person name="Gonzalez-Castillo A."/>
        </authorList>
    </citation>
    <scope>NUCLEOTIDE SEQUENCE [LARGE SCALE GENOMIC DNA]</scope>
    <source>
        <strain evidence="6 7">CAIM 600</strain>
    </source>
</reference>
<dbReference type="EMBL" id="PEIB01000003">
    <property type="protein sequence ID" value="RXJ74279.1"/>
    <property type="molecule type" value="Genomic_DNA"/>
</dbReference>
<evidence type="ECO:0000256" key="3">
    <source>
        <dbReference type="ARBA" id="ARBA00022691"/>
    </source>
</evidence>
<dbReference type="PANTHER" id="PTHR21392">
    <property type="entry name" value="TRNA-URIDINE AMINOCARBOXYPROPYLTRANSFERASE 2"/>
    <property type="match status" value="1"/>
</dbReference>
<dbReference type="AlphaFoldDB" id="A0A4Q0YYI5"/>
<dbReference type="InterPro" id="IPR039262">
    <property type="entry name" value="DTWD2/TAPT"/>
</dbReference>
<keyword evidence="3" id="KW-0949">S-adenosyl-L-methionine</keyword>
<keyword evidence="2" id="KW-0808">Transferase</keyword>
<dbReference type="RefSeq" id="WP_129121242.1">
    <property type="nucleotide sequence ID" value="NZ_PEIB01000003.1"/>
</dbReference>
<dbReference type="EC" id="2.5.1.25" evidence="1"/>
<protein>
    <recommendedName>
        <fullName evidence="1">tRNA-uridine aminocarboxypropyltransferase</fullName>
        <ecNumber evidence="1">2.5.1.25</ecNumber>
    </recommendedName>
</protein>
<comment type="caution">
    <text evidence="6">The sequence shown here is derived from an EMBL/GenBank/DDBJ whole genome shotgun (WGS) entry which is preliminary data.</text>
</comment>
<evidence type="ECO:0000259" key="5">
    <source>
        <dbReference type="SMART" id="SM01144"/>
    </source>
</evidence>